<evidence type="ECO:0000313" key="2">
    <source>
        <dbReference type="EMBL" id="KAA0050990.1"/>
    </source>
</evidence>
<evidence type="ECO:0000313" key="5">
    <source>
        <dbReference type="Proteomes" id="UP000321947"/>
    </source>
</evidence>
<dbReference type="OrthoDB" id="1751077at2759"/>
<keyword evidence="1" id="KW-1133">Transmembrane helix</keyword>
<dbReference type="Proteomes" id="UP000321393">
    <property type="component" value="Unassembled WGS sequence"/>
</dbReference>
<proteinExistence type="predicted"/>
<dbReference type="AlphaFoldDB" id="A0A5A7U717"/>
<evidence type="ECO:0008006" key="6">
    <source>
        <dbReference type="Google" id="ProtNLM"/>
    </source>
</evidence>
<organism evidence="2 4">
    <name type="scientific">Cucumis melo var. makuwa</name>
    <name type="common">Oriental melon</name>
    <dbReference type="NCBI Taxonomy" id="1194695"/>
    <lineage>
        <taxon>Eukaryota</taxon>
        <taxon>Viridiplantae</taxon>
        <taxon>Streptophyta</taxon>
        <taxon>Embryophyta</taxon>
        <taxon>Tracheophyta</taxon>
        <taxon>Spermatophyta</taxon>
        <taxon>Magnoliopsida</taxon>
        <taxon>eudicotyledons</taxon>
        <taxon>Gunneridae</taxon>
        <taxon>Pentapetalae</taxon>
        <taxon>rosids</taxon>
        <taxon>fabids</taxon>
        <taxon>Cucurbitales</taxon>
        <taxon>Cucurbitaceae</taxon>
        <taxon>Benincaseae</taxon>
        <taxon>Cucumis</taxon>
    </lineage>
</organism>
<feature type="transmembrane region" description="Helical" evidence="1">
    <location>
        <begin position="12"/>
        <end position="30"/>
    </location>
</feature>
<accession>A0A5A7U717</accession>
<keyword evidence="1" id="KW-0472">Membrane</keyword>
<evidence type="ECO:0000256" key="1">
    <source>
        <dbReference type="SAM" id="Phobius"/>
    </source>
</evidence>
<dbReference type="EMBL" id="SSTE01011518">
    <property type="protein sequence ID" value="KAA0050990.1"/>
    <property type="molecule type" value="Genomic_DNA"/>
</dbReference>
<evidence type="ECO:0000313" key="4">
    <source>
        <dbReference type="Proteomes" id="UP000321393"/>
    </source>
</evidence>
<protein>
    <recommendedName>
        <fullName evidence="6">Transmembrane protein</fullName>
    </recommendedName>
</protein>
<dbReference type="EMBL" id="SSTD01014234">
    <property type="protein sequence ID" value="TYK04377.1"/>
    <property type="molecule type" value="Genomic_DNA"/>
</dbReference>
<reference evidence="4 5" key="1">
    <citation type="submission" date="2019-08" db="EMBL/GenBank/DDBJ databases">
        <title>Draft genome sequences of two oriental melons (Cucumis melo L. var makuwa).</title>
        <authorList>
            <person name="Kwon S.-Y."/>
        </authorList>
    </citation>
    <scope>NUCLEOTIDE SEQUENCE [LARGE SCALE GENOMIC DNA]</scope>
    <source>
        <strain evidence="5">cv. Chang Bougi</strain>
        <strain evidence="4">cv. SW 3</strain>
        <tissue evidence="2">Leaf</tissue>
    </source>
</reference>
<sequence>MRFVLGYLEVDYLGFPLLFGRLFVVCYNLQVYWASVFVFLTGVLHEVDRILRLYLWRGKREGIKLLGGRCSPFLKRVILLFVMGCLGILWAILWQRDRLKYHVHLERASRRFGCWSSLAWTRRWLMVFKELRDVWERVWVVRQNLSVEDRWVGCRVVRGPRISWLGGIPQFCRLVGGY</sequence>
<comment type="caution">
    <text evidence="2">The sequence shown here is derived from an EMBL/GenBank/DDBJ whole genome shotgun (WGS) entry which is preliminary data.</text>
</comment>
<dbReference type="Proteomes" id="UP000321947">
    <property type="component" value="Unassembled WGS sequence"/>
</dbReference>
<keyword evidence="1" id="KW-0812">Transmembrane</keyword>
<name>A0A5A7U717_CUCMM</name>
<feature type="transmembrane region" description="Helical" evidence="1">
    <location>
        <begin position="77"/>
        <end position="94"/>
    </location>
</feature>
<evidence type="ECO:0000313" key="3">
    <source>
        <dbReference type="EMBL" id="TYK04377.1"/>
    </source>
</evidence>
<gene>
    <name evidence="3" type="ORF">E5676_scaffold675G00530</name>
    <name evidence="2" type="ORF">E6C27_scaffold2606G00030</name>
</gene>